<comment type="caution">
    <text evidence="1">The sequence shown here is derived from an EMBL/GenBank/DDBJ whole genome shotgun (WGS) entry which is preliminary data.</text>
</comment>
<dbReference type="AlphaFoldDB" id="A0A7C5YTM3"/>
<accession>A0A7C5YTM3</accession>
<gene>
    <name evidence="1" type="ORF">ENL47_04710</name>
</gene>
<dbReference type="EMBL" id="DRUB01000088">
    <property type="protein sequence ID" value="HHR96112.1"/>
    <property type="molecule type" value="Genomic_DNA"/>
</dbReference>
<reference evidence="1" key="1">
    <citation type="journal article" date="2020" name="mSystems">
        <title>Genome- and Community-Level Interaction Insights into Carbon Utilization and Element Cycling Functions of Hydrothermarchaeota in Hydrothermal Sediment.</title>
        <authorList>
            <person name="Zhou Z."/>
            <person name="Liu Y."/>
            <person name="Xu W."/>
            <person name="Pan J."/>
            <person name="Luo Z.H."/>
            <person name="Li M."/>
        </authorList>
    </citation>
    <scope>NUCLEOTIDE SEQUENCE [LARGE SCALE GENOMIC DNA]</scope>
    <source>
        <strain evidence="1">SpSt-1</strain>
    </source>
</reference>
<evidence type="ECO:0000313" key="1">
    <source>
        <dbReference type="EMBL" id="HHR96112.1"/>
    </source>
</evidence>
<organism evidence="1">
    <name type="scientific">Ignisphaera aggregans</name>
    <dbReference type="NCBI Taxonomy" id="334771"/>
    <lineage>
        <taxon>Archaea</taxon>
        <taxon>Thermoproteota</taxon>
        <taxon>Thermoprotei</taxon>
        <taxon>Desulfurococcales</taxon>
        <taxon>Desulfurococcaceae</taxon>
        <taxon>Ignisphaera</taxon>
    </lineage>
</organism>
<proteinExistence type="predicted"/>
<protein>
    <submittedName>
        <fullName evidence="1">Uncharacterized protein</fullName>
    </submittedName>
</protein>
<name>A0A7C5YTM3_9CREN</name>
<sequence>MLLIKEHIPLLDMLVELNLVIDNIEGREEWYWIDEPPPEKDRELGIGRYIAWQTPLHREAVKTTLKKSRNKNIEASTLSCTSIY</sequence>